<organism evidence="2 3">
    <name type="scientific">Colocasia esculenta</name>
    <name type="common">Wild taro</name>
    <name type="synonym">Arum esculentum</name>
    <dbReference type="NCBI Taxonomy" id="4460"/>
    <lineage>
        <taxon>Eukaryota</taxon>
        <taxon>Viridiplantae</taxon>
        <taxon>Streptophyta</taxon>
        <taxon>Embryophyta</taxon>
        <taxon>Tracheophyta</taxon>
        <taxon>Spermatophyta</taxon>
        <taxon>Magnoliopsida</taxon>
        <taxon>Liliopsida</taxon>
        <taxon>Araceae</taxon>
        <taxon>Aroideae</taxon>
        <taxon>Colocasieae</taxon>
        <taxon>Colocasia</taxon>
    </lineage>
</organism>
<comment type="caution">
    <text evidence="2">The sequence shown here is derived from an EMBL/GenBank/DDBJ whole genome shotgun (WGS) entry which is preliminary data.</text>
</comment>
<feature type="signal peptide" evidence="1">
    <location>
        <begin position="1"/>
        <end position="19"/>
    </location>
</feature>
<feature type="chain" id="PRO_5032937128" description="Secreted protein" evidence="1">
    <location>
        <begin position="20"/>
        <end position="214"/>
    </location>
</feature>
<protein>
    <recommendedName>
        <fullName evidence="4">Secreted protein</fullName>
    </recommendedName>
</protein>
<evidence type="ECO:0000256" key="1">
    <source>
        <dbReference type="SAM" id="SignalP"/>
    </source>
</evidence>
<name>A0A843XNW0_COLES</name>
<dbReference type="AlphaFoldDB" id="A0A843XNW0"/>
<dbReference type="Proteomes" id="UP000652761">
    <property type="component" value="Unassembled WGS sequence"/>
</dbReference>
<keyword evidence="1" id="KW-0732">Signal</keyword>
<evidence type="ECO:0000313" key="3">
    <source>
        <dbReference type="Proteomes" id="UP000652761"/>
    </source>
</evidence>
<dbReference type="EMBL" id="NMUH01010499">
    <property type="protein sequence ID" value="MQM21016.1"/>
    <property type="molecule type" value="Genomic_DNA"/>
</dbReference>
<proteinExistence type="predicted"/>
<keyword evidence="3" id="KW-1185">Reference proteome</keyword>
<evidence type="ECO:0000313" key="2">
    <source>
        <dbReference type="EMBL" id="MQM21016.1"/>
    </source>
</evidence>
<accession>A0A843XNW0</accession>
<gene>
    <name evidence="2" type="ORF">Taro_054047</name>
</gene>
<evidence type="ECO:0008006" key="4">
    <source>
        <dbReference type="Google" id="ProtNLM"/>
    </source>
</evidence>
<reference evidence="2" key="1">
    <citation type="submission" date="2017-07" db="EMBL/GenBank/DDBJ databases">
        <title>Taro Niue Genome Assembly and Annotation.</title>
        <authorList>
            <person name="Atibalentja N."/>
            <person name="Keating K."/>
            <person name="Fields C.J."/>
        </authorList>
    </citation>
    <scope>NUCLEOTIDE SEQUENCE</scope>
    <source>
        <strain evidence="2">Niue_2</strain>
        <tissue evidence="2">Leaf</tissue>
    </source>
</reference>
<sequence length="214" mass="23269">MALLVAFMLPLFGGLRLHGCRVSCAGQSADVGLGKVTASNVAFRGGYCKALSGDSDFWRSFWLALTARTSRGAGETPYCGWSVSYVLDTLTPVFELYVRLREIWQWDNDFCVWSAGVVLVGLHCSLACACGAVVGPFILDCETESGLLVVVLPVEVCPSVGTVVVMVGERRLTGCGFIHVVCPVVGTVVSRFCSWWRALWWHWFGCGFHGGTSW</sequence>